<evidence type="ECO:0000256" key="1">
    <source>
        <dbReference type="SAM" id="MobiDB-lite"/>
    </source>
</evidence>
<proteinExistence type="predicted"/>
<keyword evidence="2" id="KW-1185">Reference proteome</keyword>
<feature type="compositionally biased region" description="Low complexity" evidence="1">
    <location>
        <begin position="118"/>
        <end position="148"/>
    </location>
</feature>
<reference evidence="3" key="1">
    <citation type="submission" date="2025-08" db="UniProtKB">
        <authorList>
            <consortium name="RefSeq"/>
        </authorList>
    </citation>
    <scope>IDENTIFICATION</scope>
</reference>
<protein>
    <submittedName>
        <fullName evidence="3">M-phase-specific PLK1-interacting protein isoform X2</fullName>
    </submittedName>
</protein>
<feature type="region of interest" description="Disordered" evidence="1">
    <location>
        <begin position="31"/>
        <end position="155"/>
    </location>
</feature>
<dbReference type="RefSeq" id="XP_014651561.1">
    <property type="nucleotide sequence ID" value="XM_014796075.1"/>
</dbReference>
<evidence type="ECO:0000313" key="2">
    <source>
        <dbReference type="Proteomes" id="UP000694910"/>
    </source>
</evidence>
<gene>
    <name evidence="3" type="primary">LOC101395810</name>
</gene>
<dbReference type="GeneID" id="101395810"/>
<evidence type="ECO:0000313" key="3">
    <source>
        <dbReference type="RefSeq" id="XP_014651561.1"/>
    </source>
</evidence>
<dbReference type="PANTHER" id="PTHR22446">
    <property type="entry name" value="M-PHASE-SPECIFIC PLK1-INTERACTING PROTEIN"/>
    <property type="match status" value="1"/>
</dbReference>
<name>A0ABM1DID0_CERSS</name>
<organism evidence="2 3">
    <name type="scientific">Ceratotherium simum simum</name>
    <name type="common">Southern white rhinoceros</name>
    <dbReference type="NCBI Taxonomy" id="73337"/>
    <lineage>
        <taxon>Eukaryota</taxon>
        <taxon>Metazoa</taxon>
        <taxon>Chordata</taxon>
        <taxon>Craniata</taxon>
        <taxon>Vertebrata</taxon>
        <taxon>Euteleostomi</taxon>
        <taxon>Mammalia</taxon>
        <taxon>Eutheria</taxon>
        <taxon>Laurasiatheria</taxon>
        <taxon>Perissodactyla</taxon>
        <taxon>Rhinocerotidae</taxon>
        <taxon>Ceratotherium</taxon>
    </lineage>
</organism>
<dbReference type="PANTHER" id="PTHR22446:SF3">
    <property type="entry name" value="M-PHASE-SPECIFIC PLK1-INTERACTING PROTEIN"/>
    <property type="match status" value="1"/>
</dbReference>
<dbReference type="Proteomes" id="UP000694910">
    <property type="component" value="Unplaced"/>
</dbReference>
<accession>A0ABM1DID0</accession>
<dbReference type="InterPro" id="IPR026618">
    <property type="entry name" value="MPLKIP-like_vertebrate"/>
</dbReference>
<sequence length="187" mass="20292">MALAAGGLLWKRTTNSLKGWSEQFRREKVAVRSSFSSLDMHRQNFRPPTPPYPVPGVGGWGSGSSFRGAPGGGGPRPPSPRDGYGSPHHTPPYGPRSRPYGSSQSPRHGGSFPGGRFGSPSPGGYPGSYSKSPAGSQQQFGYSPGQQQTHPQRVLFDCDTWKSHNSLATMLKMKPTHRERQTRTTKK</sequence>